<name>A0A9Q0L426_9MAGN</name>
<feature type="region of interest" description="Disordered" evidence="1">
    <location>
        <begin position="94"/>
        <end position="114"/>
    </location>
</feature>
<dbReference type="AlphaFoldDB" id="A0A9Q0L426"/>
<evidence type="ECO:0000313" key="3">
    <source>
        <dbReference type="Proteomes" id="UP001141806"/>
    </source>
</evidence>
<feature type="compositionally biased region" description="Basic and acidic residues" evidence="1">
    <location>
        <begin position="60"/>
        <end position="73"/>
    </location>
</feature>
<gene>
    <name evidence="2" type="ORF">NE237_032697</name>
</gene>
<comment type="caution">
    <text evidence="2">The sequence shown here is derived from an EMBL/GenBank/DDBJ whole genome shotgun (WGS) entry which is preliminary data.</text>
</comment>
<organism evidence="2 3">
    <name type="scientific">Protea cynaroides</name>
    <dbReference type="NCBI Taxonomy" id="273540"/>
    <lineage>
        <taxon>Eukaryota</taxon>
        <taxon>Viridiplantae</taxon>
        <taxon>Streptophyta</taxon>
        <taxon>Embryophyta</taxon>
        <taxon>Tracheophyta</taxon>
        <taxon>Spermatophyta</taxon>
        <taxon>Magnoliopsida</taxon>
        <taxon>Proteales</taxon>
        <taxon>Proteaceae</taxon>
        <taxon>Protea</taxon>
    </lineage>
</organism>
<evidence type="ECO:0000256" key="1">
    <source>
        <dbReference type="SAM" id="MobiDB-lite"/>
    </source>
</evidence>
<sequence>MSQLLKNEILIFQFVNNKVTFFVDERYFYCISSFIKTKYIIWRHTNASIFYHRRKELQRSERGIERERQDGRRGGFKLSSSSAKIAAALHDHPGGMSLHNLGPANDAGDGVMAR</sequence>
<dbReference type="EMBL" id="JAMYWD010000001">
    <property type="protein sequence ID" value="KAJ4981860.1"/>
    <property type="molecule type" value="Genomic_DNA"/>
</dbReference>
<dbReference type="Proteomes" id="UP001141806">
    <property type="component" value="Unassembled WGS sequence"/>
</dbReference>
<proteinExistence type="predicted"/>
<evidence type="ECO:0000313" key="2">
    <source>
        <dbReference type="EMBL" id="KAJ4981860.1"/>
    </source>
</evidence>
<reference evidence="2" key="1">
    <citation type="journal article" date="2023" name="Plant J.">
        <title>The genome of the king protea, Protea cynaroides.</title>
        <authorList>
            <person name="Chang J."/>
            <person name="Duong T.A."/>
            <person name="Schoeman C."/>
            <person name="Ma X."/>
            <person name="Roodt D."/>
            <person name="Barker N."/>
            <person name="Li Z."/>
            <person name="Van de Peer Y."/>
            <person name="Mizrachi E."/>
        </authorList>
    </citation>
    <scope>NUCLEOTIDE SEQUENCE</scope>
    <source>
        <tissue evidence="2">Young leaves</tissue>
    </source>
</reference>
<keyword evidence="3" id="KW-1185">Reference proteome</keyword>
<accession>A0A9Q0L426</accession>
<feature type="region of interest" description="Disordered" evidence="1">
    <location>
        <begin position="60"/>
        <end position="79"/>
    </location>
</feature>
<protein>
    <submittedName>
        <fullName evidence="2">Uncharacterized protein</fullName>
    </submittedName>
</protein>